<name>Q9TRP3_PIG</name>
<proteinExistence type="evidence at protein level"/>
<reference key="1">
    <citation type="journal article" date="1992" name="Mol. Reprod. Dev.">
        <title>Characterization of low Mr zona pellucida binding proteins from boar spermatozoa and seminal plasma.</title>
        <authorList>
            <person name="Parry R.V."/>
            <person name="Barker P.J."/>
            <person name="Jones R."/>
        </authorList>
    </citation>
    <scope>PROTEIN SEQUENCE</scope>
</reference>
<protein>
    <submittedName>
        <fullName>LOW MR zona pellucida binding protein</fullName>
    </submittedName>
</protein>
<accession>Q9TRP3</accession>
<organism>
    <name type="scientific">Sus scrofa</name>
    <name type="common">Pig</name>
    <dbReference type="NCBI Taxonomy" id="9823"/>
    <lineage>
        <taxon>Eukaryota</taxon>
        <taxon>Metazoa</taxon>
        <taxon>Chordata</taxon>
        <taxon>Craniata</taxon>
        <taxon>Vertebrata</taxon>
        <taxon>Euteleostomi</taxon>
        <taxon>Mammalia</taxon>
        <taxon>Eutheria</taxon>
        <taxon>Laurasiatheria</taxon>
        <taxon>Artiodactyla</taxon>
        <taxon>Suina</taxon>
        <taxon>Suidae</taxon>
        <taxon>Sus</taxon>
    </lineage>
</organism>
<sequence length="15" mass="1656">LDYHACGGRLTDDYG</sequence>
<keyword id="KW-0903">Direct protein sequencing</keyword>